<dbReference type="Pfam" id="PF18759">
    <property type="entry name" value="Plavaka"/>
    <property type="match status" value="1"/>
</dbReference>
<organism evidence="1 2">
    <name type="scientific">Candolleomyces eurysporus</name>
    <dbReference type="NCBI Taxonomy" id="2828524"/>
    <lineage>
        <taxon>Eukaryota</taxon>
        <taxon>Fungi</taxon>
        <taxon>Dikarya</taxon>
        <taxon>Basidiomycota</taxon>
        <taxon>Agaricomycotina</taxon>
        <taxon>Agaricomycetes</taxon>
        <taxon>Agaricomycetidae</taxon>
        <taxon>Agaricales</taxon>
        <taxon>Agaricineae</taxon>
        <taxon>Psathyrellaceae</taxon>
        <taxon>Candolleomyces</taxon>
    </lineage>
</organism>
<accession>A0A9W8JI86</accession>
<evidence type="ECO:0000313" key="1">
    <source>
        <dbReference type="EMBL" id="KAJ2936206.1"/>
    </source>
</evidence>
<gene>
    <name evidence="1" type="ORF">H1R20_g888</name>
</gene>
<comment type="caution">
    <text evidence="1">The sequence shown here is derived from an EMBL/GenBank/DDBJ whole genome shotgun (WGS) entry which is preliminary data.</text>
</comment>
<evidence type="ECO:0000313" key="2">
    <source>
        <dbReference type="Proteomes" id="UP001140091"/>
    </source>
</evidence>
<dbReference type="Proteomes" id="UP001140091">
    <property type="component" value="Unassembled WGS sequence"/>
</dbReference>
<protein>
    <submittedName>
        <fullName evidence="1">Uncharacterized protein</fullName>
    </submittedName>
</protein>
<sequence length="987" mass="112174">MHLENSPNPACQTLLRQLDRDLSSEDDSAGEEVPKHSVRNCWHNEHAAAADLFPIHPTGDYFGDYHDPSTFEGLLDEDINIPSDNPETLLHLDPPLDNSIEEDMDNTEMDEDDADNVELEDQRFFEIERPGAPNMPTEATTDPGNPFKMAFESESTLAPLTPQPDAHSQISGTYLKPYIVSYGKSAGEPVSASVPAQDQYSSEVFDDQNIYAPFSSKLEWEVACWAKFQSHLSATAVTELLSIDGVVDKLGLSFKNSTELNKLIDANLPSSRPPFKRVPLILGGEVFELYMRDIMECVKALFKDPEFAPYLKYAPEQHYTDDTCSVRLYHDMHTGDWWWDTQDQLDKTKIGPGSTIIPIILSSDKTQLTLFRNKSAYPLYMTIGNIPKEIRRRPSSRAYILLAYLPTSRFSHITNQASRRRCVLNVYHACMSLILAPMVKPGLKGKNMANGNGVVYRAHPLYACFVGDYPEQVQATCIMTGDCVECPVNRDQLGEFNLASATDLWRKLSPLLDALKKVDSDPVGYRKQAKALRVKPILDPFWKALPLANIYQSITPDVLHQLYQGVIKHLVSWITEACGAAEIDARCRRLPPNHNIHLFLKGITSLSRVSGKEHAQMCQILLGLVLDIRLPNNISNIPFQRAIRCMLDFLYLAQYPVHTSKTVSLMEEALAEFHKHKHIFITLGIRNNFNIPKLHFASHYVRGIKLYGTTDNFNTEYTERLHIDLAKDAYHATNHKDEYTQMTRWLERKEKMARHRQYVAWRQQIGISLGELDGERLNWLVPGLDQRRFLHLAKYPAKNASLESIQSLSTYGAIHLLPALSRLIALTNNPTLTRAQLDREVFNTFLPCRSLNVWHSVKFLREDPLTKQKMTADIIHVHPETKDGQGRRVPARFDTVLVNERSTGTEIGVRGRRVGRLRVVFELPASVIQTMFKNPLQAPRHFVYVEWFSSFSSQPDKVTGLYKVSKMFIYSQSLDQSHRIPGVAARY</sequence>
<keyword evidence="2" id="KW-1185">Reference proteome</keyword>
<reference evidence="1" key="1">
    <citation type="submission" date="2022-06" db="EMBL/GenBank/DDBJ databases">
        <title>Genome Sequence of Candolleomyces eurysporus.</title>
        <authorList>
            <person name="Buettner E."/>
        </authorList>
    </citation>
    <scope>NUCLEOTIDE SEQUENCE</scope>
    <source>
        <strain evidence="1">VTCC 930004</strain>
    </source>
</reference>
<dbReference type="AlphaFoldDB" id="A0A9W8JI86"/>
<proteinExistence type="predicted"/>
<dbReference type="EMBL" id="JANBPK010000143">
    <property type="protein sequence ID" value="KAJ2936206.1"/>
    <property type="molecule type" value="Genomic_DNA"/>
</dbReference>
<dbReference type="OrthoDB" id="2576233at2759"/>
<name>A0A9W8JI86_9AGAR</name>
<feature type="non-terminal residue" evidence="1">
    <location>
        <position position="1"/>
    </location>
</feature>
<dbReference type="InterPro" id="IPR041078">
    <property type="entry name" value="Plavaka"/>
</dbReference>